<evidence type="ECO:0000313" key="8">
    <source>
        <dbReference type="EMBL" id="GAA0466164.1"/>
    </source>
</evidence>
<organism evidence="8 9">
    <name type="scientific">Alkalibacillus silvisoli</name>
    <dbReference type="NCBI Taxonomy" id="392823"/>
    <lineage>
        <taxon>Bacteria</taxon>
        <taxon>Bacillati</taxon>
        <taxon>Bacillota</taxon>
        <taxon>Bacilli</taxon>
        <taxon>Bacillales</taxon>
        <taxon>Bacillaceae</taxon>
        <taxon>Alkalibacillus</taxon>
    </lineage>
</organism>
<keyword evidence="5 7" id="KW-1133">Transmembrane helix</keyword>
<dbReference type="Proteomes" id="UP001500740">
    <property type="component" value="Unassembled WGS sequence"/>
</dbReference>
<evidence type="ECO:0000256" key="1">
    <source>
        <dbReference type="ARBA" id="ARBA00004651"/>
    </source>
</evidence>
<reference evidence="9" key="1">
    <citation type="journal article" date="2019" name="Int. J. Syst. Evol. Microbiol.">
        <title>The Global Catalogue of Microorganisms (GCM) 10K type strain sequencing project: providing services to taxonomists for standard genome sequencing and annotation.</title>
        <authorList>
            <consortium name="The Broad Institute Genomics Platform"/>
            <consortium name="The Broad Institute Genome Sequencing Center for Infectious Disease"/>
            <person name="Wu L."/>
            <person name="Ma J."/>
        </authorList>
    </citation>
    <scope>NUCLEOTIDE SEQUENCE [LARGE SCALE GENOMIC DNA]</scope>
    <source>
        <strain evidence="9">JCM 14193</strain>
    </source>
</reference>
<sequence length="193" mass="20728">MTTLDFPLQKDIFISFFRTGMLGYGGGPATIPLVHKEVVETYGWMDDEEFSDILAIANTLPGPIMTKMAGYIGYQVGGKTGLVTALAASVLPTVVIMIALISVLINYREAPIVQGMTSAIAPVVGVMLFMLTFNFLRHSKKDLGWKVAIALSVVSLIAFELLGLHPAILIGALIIYALLKKSPSNNKKEGEAA</sequence>
<dbReference type="InterPro" id="IPR003370">
    <property type="entry name" value="Chromate_transpt"/>
</dbReference>
<evidence type="ECO:0000256" key="3">
    <source>
        <dbReference type="ARBA" id="ARBA00022475"/>
    </source>
</evidence>
<gene>
    <name evidence="8" type="primary">chrA_1</name>
    <name evidence="8" type="ORF">GCM10008935_22560</name>
</gene>
<dbReference type="InterPro" id="IPR052518">
    <property type="entry name" value="CHR_Transporter"/>
</dbReference>
<comment type="subcellular location">
    <subcellularLocation>
        <location evidence="1">Cell membrane</location>
        <topology evidence="1">Multi-pass membrane protein</topology>
    </subcellularLocation>
</comment>
<keyword evidence="9" id="KW-1185">Reference proteome</keyword>
<dbReference type="PANTHER" id="PTHR43663:SF1">
    <property type="entry name" value="CHROMATE TRANSPORTER"/>
    <property type="match status" value="1"/>
</dbReference>
<keyword evidence="3" id="KW-1003">Cell membrane</keyword>
<evidence type="ECO:0000256" key="5">
    <source>
        <dbReference type="ARBA" id="ARBA00022989"/>
    </source>
</evidence>
<feature type="transmembrane region" description="Helical" evidence="7">
    <location>
        <begin position="119"/>
        <end position="136"/>
    </location>
</feature>
<feature type="transmembrane region" description="Helical" evidence="7">
    <location>
        <begin position="82"/>
        <end position="107"/>
    </location>
</feature>
<name>A0ABP3JZU7_9BACI</name>
<dbReference type="Pfam" id="PF02417">
    <property type="entry name" value="Chromate_transp"/>
    <property type="match status" value="1"/>
</dbReference>
<proteinExistence type="inferred from homology"/>
<evidence type="ECO:0000313" key="9">
    <source>
        <dbReference type="Proteomes" id="UP001500740"/>
    </source>
</evidence>
<keyword evidence="6 7" id="KW-0472">Membrane</keyword>
<dbReference type="PANTHER" id="PTHR43663">
    <property type="entry name" value="CHROMATE TRANSPORT PROTEIN-RELATED"/>
    <property type="match status" value="1"/>
</dbReference>
<dbReference type="EMBL" id="BAAACZ010000018">
    <property type="protein sequence ID" value="GAA0466164.1"/>
    <property type="molecule type" value="Genomic_DNA"/>
</dbReference>
<evidence type="ECO:0000256" key="7">
    <source>
        <dbReference type="SAM" id="Phobius"/>
    </source>
</evidence>
<protein>
    <submittedName>
        <fullName evidence="8">Chromate resistance efflux protein ChrA</fullName>
    </submittedName>
</protein>
<keyword evidence="4 7" id="KW-0812">Transmembrane</keyword>
<evidence type="ECO:0000256" key="4">
    <source>
        <dbReference type="ARBA" id="ARBA00022692"/>
    </source>
</evidence>
<evidence type="ECO:0000256" key="6">
    <source>
        <dbReference type="ARBA" id="ARBA00023136"/>
    </source>
</evidence>
<evidence type="ECO:0000256" key="2">
    <source>
        <dbReference type="ARBA" id="ARBA00005262"/>
    </source>
</evidence>
<comment type="caution">
    <text evidence="8">The sequence shown here is derived from an EMBL/GenBank/DDBJ whole genome shotgun (WGS) entry which is preliminary data.</text>
</comment>
<comment type="similarity">
    <text evidence="2">Belongs to the chromate ion transporter (CHR) (TC 2.A.51) family.</text>
</comment>
<feature type="transmembrane region" description="Helical" evidence="7">
    <location>
        <begin position="148"/>
        <end position="179"/>
    </location>
</feature>
<accession>A0ABP3JZU7</accession>